<protein>
    <submittedName>
        <fullName evidence="1">Uncharacterized protein</fullName>
    </submittedName>
</protein>
<sequence length="201" mass="22525">MTCRGCHLALRLLAPAAIALCQRLKFFSLPAAHFSLLFSPFSLSLFLSSYCHCRCDFETYCWWSMTCSGTSVLPHVRMITVVKCCEILEKLSSEDDGIKFFVGEEKAQLDLEPIIVNLFALQHKANSAPNFRRPALRALLGICRFEAGLVKKAVLTANGVSLVLRLLDDSDSEIWETAINFVFPILSARATRVMEILMEET</sequence>
<evidence type="ECO:0000313" key="2">
    <source>
        <dbReference type="Proteomes" id="UP000516437"/>
    </source>
</evidence>
<keyword evidence="2" id="KW-1185">Reference proteome</keyword>
<dbReference type="OrthoDB" id="1724667at2759"/>
<evidence type="ECO:0000313" key="1">
    <source>
        <dbReference type="EMBL" id="KAB1220629.1"/>
    </source>
</evidence>
<dbReference type="Gene3D" id="1.25.10.10">
    <property type="entry name" value="Leucine-rich Repeat Variant"/>
    <property type="match status" value="1"/>
</dbReference>
<proteinExistence type="predicted"/>
<dbReference type="EMBL" id="RXIC02000021">
    <property type="protein sequence ID" value="KAB1220629.1"/>
    <property type="molecule type" value="Genomic_DNA"/>
</dbReference>
<name>A0A6A1W5T3_9ROSI</name>
<dbReference type="Proteomes" id="UP000516437">
    <property type="component" value="Chromosome 3"/>
</dbReference>
<dbReference type="InterPro" id="IPR011989">
    <property type="entry name" value="ARM-like"/>
</dbReference>
<organism evidence="1 2">
    <name type="scientific">Morella rubra</name>
    <name type="common">Chinese bayberry</name>
    <dbReference type="NCBI Taxonomy" id="262757"/>
    <lineage>
        <taxon>Eukaryota</taxon>
        <taxon>Viridiplantae</taxon>
        <taxon>Streptophyta</taxon>
        <taxon>Embryophyta</taxon>
        <taxon>Tracheophyta</taxon>
        <taxon>Spermatophyta</taxon>
        <taxon>Magnoliopsida</taxon>
        <taxon>eudicotyledons</taxon>
        <taxon>Gunneridae</taxon>
        <taxon>Pentapetalae</taxon>
        <taxon>rosids</taxon>
        <taxon>fabids</taxon>
        <taxon>Fagales</taxon>
        <taxon>Myricaceae</taxon>
        <taxon>Morella</taxon>
    </lineage>
</organism>
<dbReference type="AlphaFoldDB" id="A0A6A1W5T3"/>
<comment type="caution">
    <text evidence="1">The sequence shown here is derived from an EMBL/GenBank/DDBJ whole genome shotgun (WGS) entry which is preliminary data.</text>
</comment>
<dbReference type="SUPFAM" id="SSF48371">
    <property type="entry name" value="ARM repeat"/>
    <property type="match status" value="1"/>
</dbReference>
<gene>
    <name evidence="1" type="ORF">CJ030_MR3G009421</name>
</gene>
<dbReference type="InterPro" id="IPR016024">
    <property type="entry name" value="ARM-type_fold"/>
</dbReference>
<reference evidence="1 2" key="1">
    <citation type="journal article" date="2019" name="Plant Biotechnol. J.">
        <title>The red bayberry genome and genetic basis of sex determination.</title>
        <authorList>
            <person name="Jia H.M."/>
            <person name="Jia H.J."/>
            <person name="Cai Q.L."/>
            <person name="Wang Y."/>
            <person name="Zhao H.B."/>
            <person name="Yang W.F."/>
            <person name="Wang G.Y."/>
            <person name="Li Y.H."/>
            <person name="Zhan D.L."/>
            <person name="Shen Y.T."/>
            <person name="Niu Q.F."/>
            <person name="Chang L."/>
            <person name="Qiu J."/>
            <person name="Zhao L."/>
            <person name="Xie H.B."/>
            <person name="Fu W.Y."/>
            <person name="Jin J."/>
            <person name="Li X.W."/>
            <person name="Jiao Y."/>
            <person name="Zhou C.C."/>
            <person name="Tu T."/>
            <person name="Chai C.Y."/>
            <person name="Gao J.L."/>
            <person name="Fan L.J."/>
            <person name="van de Weg E."/>
            <person name="Wang J.Y."/>
            <person name="Gao Z.S."/>
        </authorList>
    </citation>
    <scope>NUCLEOTIDE SEQUENCE [LARGE SCALE GENOMIC DNA]</scope>
    <source>
        <tissue evidence="1">Leaves</tissue>
    </source>
</reference>
<accession>A0A6A1W5T3</accession>